<protein>
    <submittedName>
        <fullName evidence="2">Uncharacterized protein</fullName>
    </submittedName>
</protein>
<evidence type="ECO:0000256" key="1">
    <source>
        <dbReference type="SAM" id="MobiDB-lite"/>
    </source>
</evidence>
<name>A0A5B7DV47_PORTR</name>
<gene>
    <name evidence="2" type="ORF">E2C01_017920</name>
</gene>
<evidence type="ECO:0000313" key="3">
    <source>
        <dbReference type="Proteomes" id="UP000324222"/>
    </source>
</evidence>
<proteinExistence type="predicted"/>
<organism evidence="2 3">
    <name type="scientific">Portunus trituberculatus</name>
    <name type="common">Swimming crab</name>
    <name type="synonym">Neptunus trituberculatus</name>
    <dbReference type="NCBI Taxonomy" id="210409"/>
    <lineage>
        <taxon>Eukaryota</taxon>
        <taxon>Metazoa</taxon>
        <taxon>Ecdysozoa</taxon>
        <taxon>Arthropoda</taxon>
        <taxon>Crustacea</taxon>
        <taxon>Multicrustacea</taxon>
        <taxon>Malacostraca</taxon>
        <taxon>Eumalacostraca</taxon>
        <taxon>Eucarida</taxon>
        <taxon>Decapoda</taxon>
        <taxon>Pleocyemata</taxon>
        <taxon>Brachyura</taxon>
        <taxon>Eubrachyura</taxon>
        <taxon>Portunoidea</taxon>
        <taxon>Portunidae</taxon>
        <taxon>Portuninae</taxon>
        <taxon>Portunus</taxon>
    </lineage>
</organism>
<keyword evidence="3" id="KW-1185">Reference proteome</keyword>
<dbReference type="AlphaFoldDB" id="A0A5B7DV47"/>
<reference evidence="2 3" key="1">
    <citation type="submission" date="2019-05" db="EMBL/GenBank/DDBJ databases">
        <title>Another draft genome of Portunus trituberculatus and its Hox gene families provides insights of decapod evolution.</title>
        <authorList>
            <person name="Jeong J.-H."/>
            <person name="Song I."/>
            <person name="Kim S."/>
            <person name="Choi T."/>
            <person name="Kim D."/>
            <person name="Ryu S."/>
            <person name="Kim W."/>
        </authorList>
    </citation>
    <scope>NUCLEOTIDE SEQUENCE [LARGE SCALE GENOMIC DNA]</scope>
    <source>
        <tissue evidence="2">Muscle</tissue>
    </source>
</reference>
<sequence>MHPTGHIKVHLHVEYISTDQLHRSDPADLKRRNLRDLEIVCISDATSSNHSKPDGKTQEGYCASTRKPANETTPSKRKQNCIKTKTQSRIVHSRALRVAYRVLSLHRPTTTKMRKYYLSILEKAMQKASEDYTAWAFIQRVIHFALEDDDETASDSDTHSKDGIDEAKKALSLLEFLITLITEDIKNSPYGKAVQELLTWDIFWGPSKAYNVVPPPVKKLIQLWMSHETSFVLRMALSRLVTLVLELLWKLSGHPLVPVFALPDTLAAMEIEIQVCCKGVSFEKRVEMVRSLPNPWAQCIVSFIILQEALQCPRRLTLASLISRLVMWSCVRPVNAATPRSVLFTLRNSTHLQE</sequence>
<evidence type="ECO:0000313" key="2">
    <source>
        <dbReference type="EMBL" id="MPC24826.1"/>
    </source>
</evidence>
<dbReference type="OrthoDB" id="6380719at2759"/>
<feature type="region of interest" description="Disordered" evidence="1">
    <location>
        <begin position="47"/>
        <end position="84"/>
    </location>
</feature>
<comment type="caution">
    <text evidence="2">The sequence shown here is derived from an EMBL/GenBank/DDBJ whole genome shotgun (WGS) entry which is preliminary data.</text>
</comment>
<dbReference type="Proteomes" id="UP000324222">
    <property type="component" value="Unassembled WGS sequence"/>
</dbReference>
<accession>A0A5B7DV47</accession>
<dbReference type="EMBL" id="VSRR010001380">
    <property type="protein sequence ID" value="MPC24826.1"/>
    <property type="molecule type" value="Genomic_DNA"/>
</dbReference>